<organism evidence="3 4">
    <name type="scientific">Polyangium jinanense</name>
    <dbReference type="NCBI Taxonomy" id="2829994"/>
    <lineage>
        <taxon>Bacteria</taxon>
        <taxon>Pseudomonadati</taxon>
        <taxon>Myxococcota</taxon>
        <taxon>Polyangia</taxon>
        <taxon>Polyangiales</taxon>
        <taxon>Polyangiaceae</taxon>
        <taxon>Polyangium</taxon>
    </lineage>
</organism>
<dbReference type="RefSeq" id="WP_272420389.1">
    <property type="nucleotide sequence ID" value="NZ_JAGTJJ010000005.1"/>
</dbReference>
<dbReference type="EMBL" id="JAGTJJ010000005">
    <property type="protein sequence ID" value="MDC3981721.1"/>
    <property type="molecule type" value="Genomic_DNA"/>
</dbReference>
<accession>A0A9X3X5I1</accession>
<dbReference type="AlphaFoldDB" id="A0A9X3X5I1"/>
<comment type="caution">
    <text evidence="3">The sequence shown here is derived from an EMBL/GenBank/DDBJ whole genome shotgun (WGS) entry which is preliminary data.</text>
</comment>
<protein>
    <submittedName>
        <fullName evidence="3">DUF2330 domain-containing protein</fullName>
    </submittedName>
</protein>
<name>A0A9X3X5I1_9BACT</name>
<evidence type="ECO:0000256" key="2">
    <source>
        <dbReference type="SAM" id="SignalP"/>
    </source>
</evidence>
<feature type="signal peptide" evidence="2">
    <location>
        <begin position="1"/>
        <end position="23"/>
    </location>
</feature>
<sequence>MRAVLPSAFLALAAFALPAPADAFCGFYVSGADSKLYNNATLVVLMRDGTRTVLSMQNNYQGPPDDFAMVVPVPVVLAKENVKTLPAEVFGRVDRLAAPRLVEYWEQDPCFKEPVRAVESVIQYASKPTEDEGSAEEEAERHGVKIEARFNVGEYNVLILSARDSLGLDTFLRGQRYKIPAGAEPYLRPYVTAGSKFFVAKVDAKKIRFENGQAMLSPLRFHYDGESFNLPVRLGLINSAGTQDLIVHVLARSRYEVANYENYAIPTNIRVKEPVKQSFGSFYATLFDKVLEKHPRAVMTEYAWDAGSCDPCPEPPLGVTDLASLGADVLPAYEGKSEAPPELANAFTLTRLHVRYDKNALGEDLVFRAAPPIRGGNGVPDPEGRMEPGAMSSGNNSFQGRYVILHPWEGPIECKEPRRGIWGGPVKQIAGAGTTQVATNTAFAPRDVELASFLDSSAGVLESQEAKLPSGPVTETPLPTLPSKGGCASCTTASSRDGLEAVLGAVAAAVAIVLRRGSTRAKRGAV</sequence>
<feature type="chain" id="PRO_5040790206" evidence="2">
    <location>
        <begin position="24"/>
        <end position="526"/>
    </location>
</feature>
<gene>
    <name evidence="3" type="ORF">KEG57_14495</name>
</gene>
<evidence type="ECO:0000313" key="3">
    <source>
        <dbReference type="EMBL" id="MDC3981721.1"/>
    </source>
</evidence>
<dbReference type="InterPro" id="IPR019283">
    <property type="entry name" value="DUF2330"/>
</dbReference>
<proteinExistence type="predicted"/>
<evidence type="ECO:0000256" key="1">
    <source>
        <dbReference type="SAM" id="MobiDB-lite"/>
    </source>
</evidence>
<dbReference type="Proteomes" id="UP001151081">
    <property type="component" value="Unassembled WGS sequence"/>
</dbReference>
<feature type="region of interest" description="Disordered" evidence="1">
    <location>
        <begin position="464"/>
        <end position="484"/>
    </location>
</feature>
<reference evidence="3 4" key="1">
    <citation type="submission" date="2021-04" db="EMBL/GenBank/DDBJ databases">
        <title>Genome analysis of Polyangium sp.</title>
        <authorList>
            <person name="Li Y."/>
            <person name="Wang J."/>
        </authorList>
    </citation>
    <scope>NUCLEOTIDE SEQUENCE [LARGE SCALE GENOMIC DNA]</scope>
    <source>
        <strain evidence="3 4">SDU14</strain>
    </source>
</reference>
<keyword evidence="4" id="KW-1185">Reference proteome</keyword>
<dbReference type="Pfam" id="PF10092">
    <property type="entry name" value="DUF2330"/>
    <property type="match status" value="1"/>
</dbReference>
<keyword evidence="2" id="KW-0732">Signal</keyword>
<evidence type="ECO:0000313" key="4">
    <source>
        <dbReference type="Proteomes" id="UP001151081"/>
    </source>
</evidence>